<reference evidence="2 3" key="1">
    <citation type="journal article" date="2014" name="PLoS ONE">
        <title>The first complete genome sequence of the class fimbriimonadia in the phylum armatimonadetes.</title>
        <authorList>
            <person name="Hu Z.Y."/>
            <person name="Wang Y.Z."/>
            <person name="Im W.T."/>
            <person name="Wang S.Y."/>
            <person name="Zhao G.P."/>
            <person name="Zheng H.J."/>
            <person name="Quan Z.X."/>
        </authorList>
    </citation>
    <scope>NUCLEOTIDE SEQUENCE [LARGE SCALE GENOMIC DNA]</scope>
    <source>
        <strain evidence="2">Gsoil 348</strain>
    </source>
</reference>
<feature type="region of interest" description="Disordered" evidence="1">
    <location>
        <begin position="165"/>
        <end position="193"/>
    </location>
</feature>
<dbReference type="HOGENOM" id="CLU_548297_0_0_0"/>
<evidence type="ECO:0000313" key="3">
    <source>
        <dbReference type="Proteomes" id="UP000027982"/>
    </source>
</evidence>
<organism evidence="2 3">
    <name type="scientific">Fimbriimonas ginsengisoli Gsoil 348</name>
    <dbReference type="NCBI Taxonomy" id="661478"/>
    <lineage>
        <taxon>Bacteria</taxon>
        <taxon>Bacillati</taxon>
        <taxon>Armatimonadota</taxon>
        <taxon>Fimbriimonadia</taxon>
        <taxon>Fimbriimonadales</taxon>
        <taxon>Fimbriimonadaceae</taxon>
        <taxon>Fimbriimonas</taxon>
    </lineage>
</organism>
<protein>
    <submittedName>
        <fullName evidence="2">Uncharacterized protein</fullName>
    </submittedName>
</protein>
<dbReference type="EMBL" id="CP007139">
    <property type="protein sequence ID" value="AIE85629.1"/>
    <property type="molecule type" value="Genomic_DNA"/>
</dbReference>
<dbReference type="KEGG" id="fgi:OP10G_2261"/>
<keyword evidence="3" id="KW-1185">Reference proteome</keyword>
<proteinExistence type="predicted"/>
<dbReference type="AlphaFoldDB" id="A0A068NVM1"/>
<evidence type="ECO:0000313" key="2">
    <source>
        <dbReference type="EMBL" id="AIE85629.1"/>
    </source>
</evidence>
<feature type="compositionally biased region" description="Low complexity" evidence="1">
    <location>
        <begin position="174"/>
        <end position="188"/>
    </location>
</feature>
<accession>A0A068NVM1</accession>
<dbReference type="Proteomes" id="UP000027982">
    <property type="component" value="Chromosome"/>
</dbReference>
<sequence>MVPLKQAVKDLSKDAGFTLEAATVIWPLKVTILVKDQPIGTVMDRVAGVFHGEWKRDGDLYRLSIPSEWRNSESAFVEAENKERRREAEEAIEPLMAGAAVPYQQVMDELKKPVDPKAKNSKRPLYEKVSAPENYLLGYMFRRMTQAQWQQFWGGRTMSTVDFLPADDSASKQPATTAPTRTRRNGTTSGAAGPKAIRATASYDPLTGHLALNEANIGTAGRLIDRPYPSGELAKLPFAKEVLEWNRGEEDSTELGKPVNGSPKRPYFGGQASAADVLEWLHDQSGVPIVADAFRTYVNVPNSGATISARLNSFKQANNGFMRIDKGFVSFRYGGFWRLKTMEAPEEYFAAIEKSATPKLDDYADLALKLSDLQVLPFRVGAGLLKVDPEPLRTALPALRFYGSLSSGQRRTASAGQPLQFGALSVGSRELFLYAMEDPSGQRAGRPLNLQDPSVAQSLGFLMTSTTAPRGGVVSAAISMLFGTRPGEGVRYMVPIG</sequence>
<gene>
    <name evidence="2" type="ORF">OP10G_2261</name>
</gene>
<evidence type="ECO:0000256" key="1">
    <source>
        <dbReference type="SAM" id="MobiDB-lite"/>
    </source>
</evidence>
<name>A0A068NVM1_FIMGI</name>